<dbReference type="InterPro" id="IPR052732">
    <property type="entry name" value="Cell-binding_unc_protein"/>
</dbReference>
<evidence type="ECO:0000313" key="1">
    <source>
        <dbReference type="EMBL" id="MBC8208918.1"/>
    </source>
</evidence>
<dbReference type="PANTHER" id="PTHR43883:SF1">
    <property type="entry name" value="GLUCONOKINASE"/>
    <property type="match status" value="1"/>
</dbReference>
<dbReference type="EMBL" id="JACNLK010000061">
    <property type="protein sequence ID" value="MBC8208918.1"/>
    <property type="molecule type" value="Genomic_DNA"/>
</dbReference>
<dbReference type="Proteomes" id="UP000599024">
    <property type="component" value="Unassembled WGS sequence"/>
</dbReference>
<dbReference type="Pfam" id="PF13671">
    <property type="entry name" value="AAA_33"/>
    <property type="match status" value="1"/>
</dbReference>
<gene>
    <name evidence="1" type="ORF">H8E79_07110</name>
</gene>
<proteinExistence type="predicted"/>
<reference evidence="1 2" key="1">
    <citation type="submission" date="2020-08" db="EMBL/GenBank/DDBJ databases">
        <title>Bridging the membrane lipid divide: bacteria of the FCB group superphylum have the potential to synthesize archaeal ether lipids.</title>
        <authorList>
            <person name="Villanueva L."/>
            <person name="Von Meijenfeldt F.A.B."/>
            <person name="Westbye A.B."/>
            <person name="Yadav S."/>
            <person name="Hopmans E.C."/>
            <person name="Dutilh B.E."/>
            <person name="Sinninghe Damste J.S."/>
        </authorList>
    </citation>
    <scope>NUCLEOTIDE SEQUENCE [LARGE SCALE GENOMIC DNA]</scope>
    <source>
        <strain evidence="1">NIOZ-UU81</strain>
    </source>
</reference>
<dbReference type="Gene3D" id="3.40.50.300">
    <property type="entry name" value="P-loop containing nucleotide triphosphate hydrolases"/>
    <property type="match status" value="1"/>
</dbReference>
<dbReference type="AlphaFoldDB" id="A0A8J6N8L1"/>
<organism evidence="1 2">
    <name type="scientific">Candidatus Desulfatifera sulfidica</name>
    <dbReference type="NCBI Taxonomy" id="2841691"/>
    <lineage>
        <taxon>Bacteria</taxon>
        <taxon>Pseudomonadati</taxon>
        <taxon>Thermodesulfobacteriota</taxon>
        <taxon>Desulfobulbia</taxon>
        <taxon>Desulfobulbales</taxon>
        <taxon>Desulfobulbaceae</taxon>
        <taxon>Candidatus Desulfatifera</taxon>
    </lineage>
</organism>
<dbReference type="SUPFAM" id="SSF52540">
    <property type="entry name" value="P-loop containing nucleoside triphosphate hydrolases"/>
    <property type="match status" value="1"/>
</dbReference>
<sequence length="198" mass="22240">MPDKTESAAGGRLLVFFGMIATGKSTLAAAWSAAQNCVYYNSDRVRKELAGMQPVTRQRESMDQGIYSSEFSRRTYDRLLELAESHFENDPSACVVLDGSYQSQAERDVLRARLERQNRRLLFVHCVCPEDVMRQRMDERAMDPTAVSDGRWEVYLGQKARFEAPDELLPGQLVTIDTNRSLDELLAELALLEGAGVG</sequence>
<comment type="caution">
    <text evidence="1">The sequence shown here is derived from an EMBL/GenBank/DDBJ whole genome shotgun (WGS) entry which is preliminary data.</text>
</comment>
<protein>
    <submittedName>
        <fullName evidence="1">AAA family ATPase</fullName>
    </submittedName>
</protein>
<dbReference type="PANTHER" id="PTHR43883">
    <property type="entry name" value="SLR0207 PROTEIN"/>
    <property type="match status" value="1"/>
</dbReference>
<dbReference type="InterPro" id="IPR027417">
    <property type="entry name" value="P-loop_NTPase"/>
</dbReference>
<evidence type="ECO:0000313" key="2">
    <source>
        <dbReference type="Proteomes" id="UP000599024"/>
    </source>
</evidence>
<accession>A0A8J6N8L1</accession>
<name>A0A8J6N8L1_9BACT</name>